<evidence type="ECO:0000313" key="6">
    <source>
        <dbReference type="EMBL" id="MDY7258146.1"/>
    </source>
</evidence>
<keyword evidence="7" id="KW-1185">Reference proteome</keyword>
<gene>
    <name evidence="6" type="ORF">QHG74_10490</name>
</gene>
<evidence type="ECO:0000256" key="3">
    <source>
        <dbReference type="SAM" id="MobiDB-lite"/>
    </source>
</evidence>
<reference evidence="6 7" key="1">
    <citation type="submission" date="2023-04" db="EMBL/GenBank/DDBJ databases">
        <title>Bacteroides pacosi sp. nov., isolated from the fecal material of an alpaca.</title>
        <authorList>
            <person name="Miller S."/>
            <person name="Hendry M."/>
            <person name="King J."/>
            <person name="Sankaranarayanan K."/>
            <person name="Lawson P.A."/>
        </authorList>
    </citation>
    <scope>NUCLEOTIDE SEQUENCE [LARGE SCALE GENOMIC DNA]</scope>
    <source>
        <strain evidence="6 7">A2-P53</strain>
    </source>
</reference>
<evidence type="ECO:0000313" key="7">
    <source>
        <dbReference type="Proteomes" id="UP001292913"/>
    </source>
</evidence>
<proteinExistence type="predicted"/>
<keyword evidence="4" id="KW-1133">Transmembrane helix</keyword>
<dbReference type="RefSeq" id="WP_322019515.1">
    <property type="nucleotide sequence ID" value="NZ_JARZAK010000005.1"/>
</dbReference>
<dbReference type="PANTHER" id="PTHR37813">
    <property type="entry name" value="FELS-2 PROPHAGE PROTEIN"/>
    <property type="match status" value="1"/>
</dbReference>
<organism evidence="6 7">
    <name type="scientific">Bacteroides vicugnae</name>
    <dbReference type="NCBI Taxonomy" id="3037989"/>
    <lineage>
        <taxon>Bacteria</taxon>
        <taxon>Pseudomonadati</taxon>
        <taxon>Bacteroidota</taxon>
        <taxon>Bacteroidia</taxon>
        <taxon>Bacteroidales</taxon>
        <taxon>Bacteroidaceae</taxon>
        <taxon>Bacteroides</taxon>
    </lineage>
</organism>
<evidence type="ECO:0000256" key="4">
    <source>
        <dbReference type="SAM" id="Phobius"/>
    </source>
</evidence>
<accession>A0ABU5HQC7</accession>
<feature type="transmembrane region" description="Helical" evidence="4">
    <location>
        <begin position="386"/>
        <end position="405"/>
    </location>
</feature>
<dbReference type="Proteomes" id="UP001292913">
    <property type="component" value="Unassembled WGS sequence"/>
</dbReference>
<feature type="compositionally biased region" description="Low complexity" evidence="3">
    <location>
        <begin position="580"/>
        <end position="591"/>
    </location>
</feature>
<feature type="compositionally biased region" description="Polar residues" evidence="3">
    <location>
        <begin position="563"/>
        <end position="579"/>
    </location>
</feature>
<comment type="caution">
    <text evidence="6">The sequence shown here is derived from an EMBL/GenBank/DDBJ whole genome shotgun (WGS) entry which is preliminary data.</text>
</comment>
<evidence type="ECO:0000256" key="2">
    <source>
        <dbReference type="SAM" id="Coils"/>
    </source>
</evidence>
<feature type="region of interest" description="Disordered" evidence="3">
    <location>
        <begin position="549"/>
        <end position="598"/>
    </location>
</feature>
<feature type="compositionally biased region" description="Basic and acidic residues" evidence="3">
    <location>
        <begin position="549"/>
        <end position="562"/>
    </location>
</feature>
<keyword evidence="4" id="KW-0472">Membrane</keyword>
<keyword evidence="2" id="KW-0175">Coiled coil</keyword>
<feature type="transmembrane region" description="Helical" evidence="4">
    <location>
        <begin position="446"/>
        <end position="465"/>
    </location>
</feature>
<dbReference type="Pfam" id="PF10145">
    <property type="entry name" value="PhageMin_Tail"/>
    <property type="match status" value="1"/>
</dbReference>
<name>A0ABU5HQC7_9BACE</name>
<dbReference type="NCBIfam" id="TIGR01760">
    <property type="entry name" value="tape_meas_TP901"/>
    <property type="match status" value="1"/>
</dbReference>
<evidence type="ECO:0000256" key="1">
    <source>
        <dbReference type="ARBA" id="ARBA00022612"/>
    </source>
</evidence>
<dbReference type="InterPro" id="IPR010090">
    <property type="entry name" value="Phage_tape_meas"/>
</dbReference>
<protein>
    <submittedName>
        <fullName evidence="6">Phage tail tape measure protein</fullName>
    </submittedName>
</protein>
<evidence type="ECO:0000259" key="5">
    <source>
        <dbReference type="Pfam" id="PF10145"/>
    </source>
</evidence>
<feature type="transmembrane region" description="Helical" evidence="4">
    <location>
        <begin position="417"/>
        <end position="440"/>
    </location>
</feature>
<dbReference type="SUPFAM" id="SSF58104">
    <property type="entry name" value="Methyl-accepting chemotaxis protein (MCP) signaling domain"/>
    <property type="match status" value="1"/>
</dbReference>
<dbReference type="EMBL" id="JARZAK010000005">
    <property type="protein sequence ID" value="MDY7258146.1"/>
    <property type="molecule type" value="Genomic_DNA"/>
</dbReference>
<keyword evidence="1" id="KW-1188">Viral release from host cell</keyword>
<dbReference type="PANTHER" id="PTHR37813:SF1">
    <property type="entry name" value="FELS-2 PROPHAGE PROTEIN"/>
    <property type="match status" value="1"/>
</dbReference>
<feature type="domain" description="Phage tail tape measure protein" evidence="5">
    <location>
        <begin position="111"/>
        <end position="314"/>
    </location>
</feature>
<sequence>MQVTQWILELVDRITSPLHAATDAAEEATRVIDDTEEVVDRLGETSGKAAGKLEGLGKGMFFLNQLKEGVDNIRDSFNDAIEPGIRFETAVAEMSGITNMEGKELDALADKARNTAKVFGVDAANAMGVYKDLLSKITPELKKAPDALEIMSNNVMTLSKTMQNDVPGASAAMSTAMNQYKVSLDDPMKAAQTMTDYMNIMAAGTVEGSAEIKEVAEALKQTGSVAKTFGVEFAETNAVIQLLDKSGKKGSEGGIALRNTIVKLQAPTTDAVKQLKAAGVSIETMQNQSLSLTDRLRALTPVMHNATIMSALFGGENLASAMALIDGVDQIDTWTEAIQGSTSAVDMAGKQMDTYAEKQKRMQAFIDDLKISFFEFVEPIAPVLEVLGVLVGALVTLGTVAWSIGQIMTLVSIKSSIAWLAGMAKMVVSTVTSSALISTAIYSIPIIGWIALAITAITALVAFLWNKFAGVRAFFYALWNFIKVIFTEYYKFIFNVMKAIIDVINPANWFDDDFHFSDVWDRLSQQALEGGKKVGSAFSDGWKEGMADWEKSHPKDGEKKGDTSFNLNSPLSPVNGQTVLATGGTKATDGKTGLGGKGGSSVKNITMNVTFNNNFRVAGGADVREIADKVKREILAVITDTVPAIG</sequence>
<keyword evidence="4" id="KW-0812">Transmembrane</keyword>
<feature type="coiled-coil region" evidence="2">
    <location>
        <begin position="18"/>
        <end position="45"/>
    </location>
</feature>